<evidence type="ECO:0000313" key="13">
    <source>
        <dbReference type="Proteomes" id="UP000515860"/>
    </source>
</evidence>
<dbReference type="GO" id="GO:0030295">
    <property type="term" value="F:protein kinase activator activity"/>
    <property type="evidence" value="ECO:0007669"/>
    <property type="project" value="TreeGrafter"/>
</dbReference>
<keyword evidence="6" id="KW-0547">Nucleotide-binding</keyword>
<accession>A0A7G9GDR8</accession>
<evidence type="ECO:0000256" key="10">
    <source>
        <dbReference type="SAM" id="Phobius"/>
    </source>
</evidence>
<dbReference type="SUPFAM" id="SSF47384">
    <property type="entry name" value="Homodimeric domain of signal transducing histidine kinase"/>
    <property type="match status" value="1"/>
</dbReference>
<organism evidence="12 13">
    <name type="scientific">Wansuia hejianensis</name>
    <dbReference type="NCBI Taxonomy" id="2763667"/>
    <lineage>
        <taxon>Bacteria</taxon>
        <taxon>Bacillati</taxon>
        <taxon>Bacillota</taxon>
        <taxon>Clostridia</taxon>
        <taxon>Lachnospirales</taxon>
        <taxon>Lachnospiraceae</taxon>
        <taxon>Wansuia</taxon>
    </lineage>
</organism>
<evidence type="ECO:0000256" key="2">
    <source>
        <dbReference type="ARBA" id="ARBA00004370"/>
    </source>
</evidence>
<name>A0A7G9GDR8_9FIRM</name>
<dbReference type="Gene3D" id="3.30.565.10">
    <property type="entry name" value="Histidine kinase-like ATPase, C-terminal domain"/>
    <property type="match status" value="1"/>
</dbReference>
<keyword evidence="4" id="KW-0597">Phosphoprotein</keyword>
<gene>
    <name evidence="12" type="ORF">H9Q79_01205</name>
</gene>
<evidence type="ECO:0000256" key="5">
    <source>
        <dbReference type="ARBA" id="ARBA00022679"/>
    </source>
</evidence>
<dbReference type="GO" id="GO:0000156">
    <property type="term" value="F:phosphorelay response regulator activity"/>
    <property type="evidence" value="ECO:0007669"/>
    <property type="project" value="TreeGrafter"/>
</dbReference>
<keyword evidence="8" id="KW-0067">ATP-binding</keyword>
<dbReference type="EC" id="2.7.13.3" evidence="3"/>
<dbReference type="Gene3D" id="1.10.287.130">
    <property type="match status" value="1"/>
</dbReference>
<dbReference type="AlphaFoldDB" id="A0A7G9GDR8"/>
<dbReference type="InterPro" id="IPR004358">
    <property type="entry name" value="Sig_transdc_His_kin-like_C"/>
</dbReference>
<keyword evidence="10" id="KW-0812">Transmembrane</keyword>
<feature type="transmembrane region" description="Helical" evidence="10">
    <location>
        <begin position="190"/>
        <end position="211"/>
    </location>
</feature>
<keyword evidence="7 12" id="KW-0418">Kinase</keyword>
<dbReference type="CDD" id="cd00082">
    <property type="entry name" value="HisKA"/>
    <property type="match status" value="1"/>
</dbReference>
<dbReference type="InterPro" id="IPR050351">
    <property type="entry name" value="BphY/WalK/GraS-like"/>
</dbReference>
<dbReference type="InterPro" id="IPR036890">
    <property type="entry name" value="HATPase_C_sf"/>
</dbReference>
<dbReference type="Proteomes" id="UP000515860">
    <property type="component" value="Chromosome"/>
</dbReference>
<feature type="transmembrane region" description="Helical" evidence="10">
    <location>
        <begin position="218"/>
        <end position="236"/>
    </location>
</feature>
<evidence type="ECO:0000259" key="11">
    <source>
        <dbReference type="PROSITE" id="PS50109"/>
    </source>
</evidence>
<comment type="subcellular location">
    <subcellularLocation>
        <location evidence="2">Membrane</location>
    </subcellularLocation>
</comment>
<evidence type="ECO:0000256" key="4">
    <source>
        <dbReference type="ARBA" id="ARBA00022553"/>
    </source>
</evidence>
<keyword evidence="13" id="KW-1185">Reference proteome</keyword>
<evidence type="ECO:0000256" key="1">
    <source>
        <dbReference type="ARBA" id="ARBA00000085"/>
    </source>
</evidence>
<feature type="transmembrane region" description="Helical" evidence="10">
    <location>
        <begin position="256"/>
        <end position="272"/>
    </location>
</feature>
<evidence type="ECO:0000256" key="6">
    <source>
        <dbReference type="ARBA" id="ARBA00022741"/>
    </source>
</evidence>
<keyword evidence="9" id="KW-0902">Two-component regulatory system</keyword>
<evidence type="ECO:0000313" key="12">
    <source>
        <dbReference type="EMBL" id="QNM08950.1"/>
    </source>
</evidence>
<feature type="transmembrane region" description="Helical" evidence="10">
    <location>
        <begin position="373"/>
        <end position="392"/>
    </location>
</feature>
<keyword evidence="10" id="KW-1133">Transmembrane helix</keyword>
<dbReference type="GO" id="GO:0005524">
    <property type="term" value="F:ATP binding"/>
    <property type="evidence" value="ECO:0007669"/>
    <property type="project" value="UniProtKB-KW"/>
</dbReference>
<dbReference type="InterPro" id="IPR003661">
    <property type="entry name" value="HisK_dim/P_dom"/>
</dbReference>
<evidence type="ECO:0000256" key="3">
    <source>
        <dbReference type="ARBA" id="ARBA00012438"/>
    </source>
</evidence>
<feature type="domain" description="Histidine kinase" evidence="11">
    <location>
        <begin position="433"/>
        <end position="645"/>
    </location>
</feature>
<dbReference type="PANTHER" id="PTHR42878">
    <property type="entry name" value="TWO-COMPONENT HISTIDINE KINASE"/>
    <property type="match status" value="1"/>
</dbReference>
<dbReference type="InterPro" id="IPR005467">
    <property type="entry name" value="His_kinase_dom"/>
</dbReference>
<dbReference type="SUPFAM" id="SSF55874">
    <property type="entry name" value="ATPase domain of HSP90 chaperone/DNA topoisomerase II/histidine kinase"/>
    <property type="match status" value="1"/>
</dbReference>
<dbReference type="GO" id="GO:0000155">
    <property type="term" value="F:phosphorelay sensor kinase activity"/>
    <property type="evidence" value="ECO:0007669"/>
    <property type="project" value="InterPro"/>
</dbReference>
<dbReference type="PROSITE" id="PS50109">
    <property type="entry name" value="HIS_KIN"/>
    <property type="match status" value="1"/>
</dbReference>
<evidence type="ECO:0000256" key="7">
    <source>
        <dbReference type="ARBA" id="ARBA00022777"/>
    </source>
</evidence>
<evidence type="ECO:0000256" key="9">
    <source>
        <dbReference type="ARBA" id="ARBA00023012"/>
    </source>
</evidence>
<comment type="catalytic activity">
    <reaction evidence="1">
        <text>ATP + protein L-histidine = ADP + protein N-phospho-L-histidine.</text>
        <dbReference type="EC" id="2.7.13.3"/>
    </reaction>
</comment>
<feature type="transmembrane region" description="Helical" evidence="10">
    <location>
        <begin position="284"/>
        <end position="307"/>
    </location>
</feature>
<dbReference type="Pfam" id="PF02518">
    <property type="entry name" value="HATPase_c"/>
    <property type="match status" value="1"/>
</dbReference>
<dbReference type="KEGG" id="whj:H9Q79_01205"/>
<dbReference type="InterPro" id="IPR003594">
    <property type="entry name" value="HATPase_dom"/>
</dbReference>
<dbReference type="RefSeq" id="WP_249329040.1">
    <property type="nucleotide sequence ID" value="NZ_CP060635.1"/>
</dbReference>
<dbReference type="SMART" id="SM00387">
    <property type="entry name" value="HATPase_c"/>
    <property type="match status" value="1"/>
</dbReference>
<feature type="transmembrane region" description="Helical" evidence="10">
    <location>
        <begin position="345"/>
        <end position="367"/>
    </location>
</feature>
<dbReference type="InterPro" id="IPR036097">
    <property type="entry name" value="HisK_dim/P_sf"/>
</dbReference>
<dbReference type="GO" id="GO:0007234">
    <property type="term" value="P:osmosensory signaling via phosphorelay pathway"/>
    <property type="evidence" value="ECO:0007669"/>
    <property type="project" value="TreeGrafter"/>
</dbReference>
<keyword evidence="5" id="KW-0808">Transferase</keyword>
<proteinExistence type="predicted"/>
<dbReference type="PANTHER" id="PTHR42878:SF7">
    <property type="entry name" value="SENSOR HISTIDINE KINASE GLRK"/>
    <property type="match status" value="1"/>
</dbReference>
<keyword evidence="10" id="KW-0472">Membrane</keyword>
<sequence length="646" mass="72629">MKTKSKIKFLLGGAALISLLLLLFYAAYTYDNKYTAHSDKITSLSDHWEYCAGHLYTPEDFHAGDLTISSELIYIGEFGGFSGTRDNSEPFGQATYHKILELKNISDPWAMILPEIFSASKIYVNDQCVAEYGDFSPYSMQTGNSLIFLPSGTAEITILTANQSHYYSGMIYPPLLGPLSEIQRLIAVQLLLYGLFCFFSLGISIASISLWRRRGRNLLHIHYGLLCLFFSIHISYPFVHWLRLGSGELSYIAEDSSYYAMVLCITLLTGQLTRMRKLQLFHKLAVGISGTMILSSVLFPYILFPVIPQMILVYGWLISLFKLYISLYLIAASLAGMIHNTRNIWLLYGNAMFGAGIFADLLTGGTYEPIRFAWLDEYASFIMVIFFTFLILKTNRELAEDHENLTSSLHSEVEKKTEFLTRLLDERRSFLSSAAHDLKAPATVIQTYVDYICQSNTQLDEETKNYLAIIGSKTDQIKENILTLQLFNTEDQLREPPVSLNCNTFLTYVYNETLPYADANGIYYTLKLPPNSPDIRIQQTKLFRVLENIIINATEHTPVDGKLSLTASYGTDTAMIKISDNGHGISEENLSHVFNYKFTTHATAGGHGIGLYFARISIEECGGSISVTSIPEKETSFTIILPVASK</sequence>
<reference evidence="12 13" key="1">
    <citation type="submission" date="2020-08" db="EMBL/GenBank/DDBJ databases">
        <authorList>
            <person name="Liu C."/>
            <person name="Sun Q."/>
        </authorList>
    </citation>
    <scope>NUCLEOTIDE SEQUENCE [LARGE SCALE GENOMIC DNA]</scope>
    <source>
        <strain evidence="12 13">NSJ-29</strain>
    </source>
</reference>
<dbReference type="PRINTS" id="PR00344">
    <property type="entry name" value="BCTRLSENSOR"/>
</dbReference>
<protein>
    <recommendedName>
        <fullName evidence="3">histidine kinase</fullName>
        <ecNumber evidence="3">2.7.13.3</ecNumber>
    </recommendedName>
</protein>
<evidence type="ECO:0000256" key="8">
    <source>
        <dbReference type="ARBA" id="ARBA00022840"/>
    </source>
</evidence>
<feature type="transmembrane region" description="Helical" evidence="10">
    <location>
        <begin position="313"/>
        <end position="338"/>
    </location>
</feature>
<dbReference type="EMBL" id="CP060635">
    <property type="protein sequence ID" value="QNM08950.1"/>
    <property type="molecule type" value="Genomic_DNA"/>
</dbReference>